<dbReference type="FunFam" id="1.10.150.20:FF:000014">
    <property type="entry name" value="Polymerase (DNA directed), eta"/>
    <property type="match status" value="1"/>
</dbReference>
<dbReference type="InterPro" id="IPR043502">
    <property type="entry name" value="DNA/RNA_pol_sf"/>
</dbReference>
<dbReference type="PROSITE" id="PS50173">
    <property type="entry name" value="UMUC"/>
    <property type="match status" value="1"/>
</dbReference>
<evidence type="ECO:0000259" key="15">
    <source>
        <dbReference type="PROSITE" id="PS50173"/>
    </source>
</evidence>
<dbReference type="GO" id="GO:0046872">
    <property type="term" value="F:metal ion binding"/>
    <property type="evidence" value="ECO:0007669"/>
    <property type="project" value="UniProtKB-KW"/>
</dbReference>
<evidence type="ECO:0000256" key="1">
    <source>
        <dbReference type="ARBA" id="ARBA00001936"/>
    </source>
</evidence>
<accession>A0A9Q0MA47</accession>
<name>A0A9Q0MA47_BLOTA</name>
<dbReference type="PIRSF" id="PIRSF036603">
    <property type="entry name" value="DPol_eta"/>
    <property type="match status" value="1"/>
</dbReference>
<dbReference type="GO" id="GO:0003684">
    <property type="term" value="F:damaged DNA binding"/>
    <property type="evidence" value="ECO:0007669"/>
    <property type="project" value="InterPro"/>
</dbReference>
<dbReference type="Gene3D" id="3.30.70.270">
    <property type="match status" value="1"/>
</dbReference>
<keyword evidence="10" id="KW-0460">Magnesium</keyword>
<comment type="catalytic activity">
    <reaction evidence="14">
        <text>DNA(n) + a 2'-deoxyribonucleoside 5'-triphosphate = DNA(n+1) + diphosphate</text>
        <dbReference type="Rhea" id="RHEA:22508"/>
        <dbReference type="Rhea" id="RHEA-COMP:17339"/>
        <dbReference type="Rhea" id="RHEA-COMP:17340"/>
        <dbReference type="ChEBI" id="CHEBI:33019"/>
        <dbReference type="ChEBI" id="CHEBI:61560"/>
        <dbReference type="ChEBI" id="CHEBI:173112"/>
        <dbReference type="EC" id="2.7.7.7"/>
    </reaction>
</comment>
<dbReference type="Pfam" id="PF11799">
    <property type="entry name" value="IMS_C"/>
    <property type="match status" value="1"/>
</dbReference>
<comment type="similarity">
    <text evidence="4">Belongs to the DNA polymerase type-Y family.</text>
</comment>
<dbReference type="Gene3D" id="3.30.1490.100">
    <property type="entry name" value="DNA polymerase, Y-family, little finger domain"/>
    <property type="match status" value="1"/>
</dbReference>
<evidence type="ECO:0000256" key="5">
    <source>
        <dbReference type="ARBA" id="ARBA00012417"/>
    </source>
</evidence>
<evidence type="ECO:0000256" key="9">
    <source>
        <dbReference type="ARBA" id="ARBA00022763"/>
    </source>
</evidence>
<dbReference type="GO" id="GO:0009411">
    <property type="term" value="P:response to UV"/>
    <property type="evidence" value="ECO:0007669"/>
    <property type="project" value="UniProtKB-ARBA"/>
</dbReference>
<organism evidence="16 17">
    <name type="scientific">Blomia tropicalis</name>
    <name type="common">Mite</name>
    <dbReference type="NCBI Taxonomy" id="40697"/>
    <lineage>
        <taxon>Eukaryota</taxon>
        <taxon>Metazoa</taxon>
        <taxon>Ecdysozoa</taxon>
        <taxon>Arthropoda</taxon>
        <taxon>Chelicerata</taxon>
        <taxon>Arachnida</taxon>
        <taxon>Acari</taxon>
        <taxon>Acariformes</taxon>
        <taxon>Sarcoptiformes</taxon>
        <taxon>Astigmata</taxon>
        <taxon>Glycyphagoidea</taxon>
        <taxon>Echimyopodidae</taxon>
        <taxon>Blomia</taxon>
    </lineage>
</organism>
<evidence type="ECO:0000256" key="3">
    <source>
        <dbReference type="ARBA" id="ARBA00004123"/>
    </source>
</evidence>
<keyword evidence="6" id="KW-0808">Transferase</keyword>
<dbReference type="SUPFAM" id="SSF100879">
    <property type="entry name" value="Lesion bypass DNA polymerase (Y-family), little finger domain"/>
    <property type="match status" value="1"/>
</dbReference>
<comment type="cofactor">
    <cofactor evidence="1">
        <name>Mn(2+)</name>
        <dbReference type="ChEBI" id="CHEBI:29035"/>
    </cofactor>
</comment>
<comment type="subcellular location">
    <subcellularLocation>
        <location evidence="3">Nucleus</location>
    </subcellularLocation>
</comment>
<dbReference type="FunFam" id="3.40.1170.60:FF:000003">
    <property type="entry name" value="DNA polymerase eta"/>
    <property type="match status" value="1"/>
</dbReference>
<protein>
    <recommendedName>
        <fullName evidence="13">DNA polymerase eta</fullName>
        <ecNumber evidence="5">2.7.7.7</ecNumber>
    </recommendedName>
</protein>
<dbReference type="GO" id="GO:0005634">
    <property type="term" value="C:nucleus"/>
    <property type="evidence" value="ECO:0007669"/>
    <property type="project" value="UniProtKB-SubCell"/>
</dbReference>
<dbReference type="Gene3D" id="1.10.150.20">
    <property type="entry name" value="5' to 3' exonuclease, C-terminal subdomain"/>
    <property type="match status" value="1"/>
</dbReference>
<feature type="domain" description="UmuC" evidence="15">
    <location>
        <begin position="7"/>
        <end position="252"/>
    </location>
</feature>
<evidence type="ECO:0000256" key="7">
    <source>
        <dbReference type="ARBA" id="ARBA00022695"/>
    </source>
</evidence>
<dbReference type="GO" id="GO:0035861">
    <property type="term" value="C:site of double-strand break"/>
    <property type="evidence" value="ECO:0007669"/>
    <property type="project" value="TreeGrafter"/>
</dbReference>
<dbReference type="PANTHER" id="PTHR45873">
    <property type="entry name" value="DNA POLYMERASE ETA"/>
    <property type="match status" value="1"/>
</dbReference>
<keyword evidence="12" id="KW-0539">Nucleus</keyword>
<evidence type="ECO:0000256" key="8">
    <source>
        <dbReference type="ARBA" id="ARBA00022723"/>
    </source>
</evidence>
<keyword evidence="11" id="KW-0234">DNA repair</keyword>
<evidence type="ECO:0000256" key="11">
    <source>
        <dbReference type="ARBA" id="ARBA00023204"/>
    </source>
</evidence>
<dbReference type="GO" id="GO:0006281">
    <property type="term" value="P:DNA repair"/>
    <property type="evidence" value="ECO:0007669"/>
    <property type="project" value="UniProtKB-KW"/>
</dbReference>
<keyword evidence="7" id="KW-0548">Nucleotidyltransferase</keyword>
<keyword evidence="17" id="KW-1185">Reference proteome</keyword>
<evidence type="ECO:0000313" key="16">
    <source>
        <dbReference type="EMBL" id="KAJ6221629.1"/>
    </source>
</evidence>
<dbReference type="InterPro" id="IPR017961">
    <property type="entry name" value="DNA_pol_Y-fam_little_finger"/>
</dbReference>
<dbReference type="GO" id="GO:0003887">
    <property type="term" value="F:DNA-directed DNA polymerase activity"/>
    <property type="evidence" value="ECO:0007669"/>
    <property type="project" value="UniProtKB-EC"/>
</dbReference>
<dbReference type="Pfam" id="PF21704">
    <property type="entry name" value="POLH-Rev1_HhH"/>
    <property type="match status" value="1"/>
</dbReference>
<dbReference type="EMBL" id="JAPWDV010000001">
    <property type="protein sequence ID" value="KAJ6221629.1"/>
    <property type="molecule type" value="Genomic_DNA"/>
</dbReference>
<evidence type="ECO:0000256" key="14">
    <source>
        <dbReference type="ARBA" id="ARBA00049244"/>
    </source>
</evidence>
<dbReference type="Gene3D" id="3.40.1170.60">
    <property type="match status" value="1"/>
</dbReference>
<keyword evidence="8" id="KW-0479">Metal-binding</keyword>
<dbReference type="Proteomes" id="UP001142055">
    <property type="component" value="Chromosome 1"/>
</dbReference>
<evidence type="ECO:0000256" key="13">
    <source>
        <dbReference type="ARBA" id="ARBA00044975"/>
    </source>
</evidence>
<dbReference type="InterPro" id="IPR001126">
    <property type="entry name" value="UmuC"/>
</dbReference>
<reference evidence="16" key="1">
    <citation type="submission" date="2022-12" db="EMBL/GenBank/DDBJ databases">
        <title>Genome assemblies of Blomia tropicalis.</title>
        <authorList>
            <person name="Cui Y."/>
        </authorList>
    </citation>
    <scope>NUCLEOTIDE SEQUENCE</scope>
    <source>
        <tissue evidence="16">Adult mites</tissue>
    </source>
</reference>
<dbReference type="OMA" id="QVEQIRC"/>
<evidence type="ECO:0000313" key="17">
    <source>
        <dbReference type="Proteomes" id="UP001142055"/>
    </source>
</evidence>
<comment type="cofactor">
    <cofactor evidence="2">
        <name>Mg(2+)</name>
        <dbReference type="ChEBI" id="CHEBI:18420"/>
    </cofactor>
</comment>
<proteinExistence type="inferred from homology"/>
<dbReference type="SUPFAM" id="SSF56672">
    <property type="entry name" value="DNA/RNA polymerases"/>
    <property type="match status" value="1"/>
</dbReference>
<evidence type="ECO:0000256" key="4">
    <source>
        <dbReference type="ARBA" id="ARBA00010945"/>
    </source>
</evidence>
<dbReference type="GO" id="GO:0042276">
    <property type="term" value="P:error-prone translesion synthesis"/>
    <property type="evidence" value="ECO:0007669"/>
    <property type="project" value="TreeGrafter"/>
</dbReference>
<dbReference type="EC" id="2.7.7.7" evidence="5"/>
<dbReference type="Pfam" id="PF00817">
    <property type="entry name" value="IMS"/>
    <property type="match status" value="1"/>
</dbReference>
<gene>
    <name evidence="16" type="ORF">RDWZM_000174</name>
</gene>
<dbReference type="InterPro" id="IPR036775">
    <property type="entry name" value="DNA_pol_Y-fam_lit_finger_sf"/>
</dbReference>
<evidence type="ECO:0000256" key="2">
    <source>
        <dbReference type="ARBA" id="ARBA00001946"/>
    </source>
</evidence>
<comment type="caution">
    <text evidence="16">The sequence shown here is derived from an EMBL/GenBank/DDBJ whole genome shotgun (WGS) entry which is preliminary data.</text>
</comment>
<sequence length="526" mass="60232">MSNNRIICLVDMDCFYVQCEQRLLPDKWGKPCAVAQYNNWGGGGIIAVNYEARAFGIKRGMRGNDCMKLCHDLHIFPVPAKNDKADLTRYRDASSEVFQVIDEYIQSLEKENKVSEQIILERASVDEAFLDLTKFINSKPLKLPDIQDLEAFNTKLNYNDLSLKEWIEQIKVRGVYNEQHLQLIMGALLVGRLRQLIYEKTQFKCSAGISHNKMLAKLTCGKNKPNAQTILPMEGVPTYFESVRITDVRSLGGKLGKQVKEMFKIETMAQLNQISQFLLNSSFDSSTAKWLHQLTMGIDDEIVTNRKLSKSIGCGKNFPGKNALSKPQDIKHWINVLCEEIFTRMENDRLTNKRLANQIVVGFSTAKKANSSKSINLDLVGDQYPKTDYIASKVIQTVMTSSEQFEPFQNLSIVATKFTDIKPDQFKTTTIDKFFKKTDIPKQNNSKLIISDEMEKSKNNNLTTKIEEIRDFDLCAQSKLDTDGDKVSSKMESFFFRKILSLYDFNNQNIYKMEFENESKEQQIVD</sequence>
<keyword evidence="9" id="KW-0227">DNA damage</keyword>
<evidence type="ECO:0000256" key="12">
    <source>
        <dbReference type="ARBA" id="ARBA00023242"/>
    </source>
</evidence>
<dbReference type="GO" id="GO:0005657">
    <property type="term" value="C:replication fork"/>
    <property type="evidence" value="ECO:0007669"/>
    <property type="project" value="TreeGrafter"/>
</dbReference>
<dbReference type="AlphaFoldDB" id="A0A9Q0MA47"/>
<dbReference type="PANTHER" id="PTHR45873:SF1">
    <property type="entry name" value="DNA POLYMERASE ETA"/>
    <property type="match status" value="1"/>
</dbReference>
<dbReference type="InterPro" id="IPR043128">
    <property type="entry name" value="Rev_trsase/Diguanyl_cyclase"/>
</dbReference>
<evidence type="ECO:0000256" key="6">
    <source>
        <dbReference type="ARBA" id="ARBA00022679"/>
    </source>
</evidence>
<evidence type="ECO:0000256" key="10">
    <source>
        <dbReference type="ARBA" id="ARBA00022842"/>
    </source>
</evidence>
<dbReference type="InterPro" id="IPR052230">
    <property type="entry name" value="DNA_polymerase_eta"/>
</dbReference>